<dbReference type="PROSITE" id="PS51257">
    <property type="entry name" value="PROKAR_LIPOPROTEIN"/>
    <property type="match status" value="1"/>
</dbReference>
<keyword evidence="1" id="KW-0732">Signal</keyword>
<sequence length="276" mass="30924">MRVSLALILLFGLSLLLGACGEAATLYPPTPTIPATTPTFTIQVPVPPKPKPAPGWEFRWLQDTSCTLPCYEGITPGKTSAEEAMTLLQQNPLVSAVSIGYFEGDAYGFIAWDWVDAKKRADGSIGTGGYIQYDATKPTRTIYSISPALPQVPLKEVIKRYGYPTHVIAPFSWEDAGRSLYYYLYLIYQPQGLILYNKYYTKEPPINEDISFGKLSIVNPDYISSQQKLYGFPADPSFIVPWEGFKDFRYYCRMTDKGQIVKCDSVLDAYPNGKRK</sequence>
<evidence type="ECO:0000256" key="1">
    <source>
        <dbReference type="SAM" id="SignalP"/>
    </source>
</evidence>
<dbReference type="EMBL" id="CP128400">
    <property type="protein sequence ID" value="WJW68697.1"/>
    <property type="molecule type" value="Genomic_DNA"/>
</dbReference>
<dbReference type="AlphaFoldDB" id="A0A8T7MA12"/>
<proteinExistence type="predicted"/>
<keyword evidence="5" id="KW-1185">Reference proteome</keyword>
<dbReference type="RefSeq" id="WP_341470602.1">
    <property type="nucleotide sequence ID" value="NZ_CP128400.1"/>
</dbReference>
<dbReference type="Proteomes" id="UP001431572">
    <property type="component" value="Chromosome 2"/>
</dbReference>
<evidence type="ECO:0000313" key="5">
    <source>
        <dbReference type="Proteomes" id="UP001431572"/>
    </source>
</evidence>
<reference evidence="2 4" key="1">
    <citation type="submission" date="2020-06" db="EMBL/GenBank/DDBJ databases">
        <title>Anoxygenic phototrophic Chloroflexota member uses a Type I reaction center.</title>
        <authorList>
            <person name="Tsuji J.M."/>
            <person name="Shaw N.A."/>
            <person name="Nagashima S."/>
            <person name="Venkiteswaran J."/>
            <person name="Schiff S.L."/>
            <person name="Hanada S."/>
            <person name="Tank M."/>
            <person name="Neufeld J.D."/>
        </authorList>
    </citation>
    <scope>NUCLEOTIDE SEQUENCE [LARGE SCALE GENOMIC DNA]</scope>
    <source>
        <strain evidence="2">L227-S17</strain>
    </source>
</reference>
<evidence type="ECO:0000313" key="2">
    <source>
        <dbReference type="EMBL" id="NWJ48762.1"/>
    </source>
</evidence>
<dbReference type="EMBL" id="JACATZ010000003">
    <property type="protein sequence ID" value="NWJ48762.1"/>
    <property type="molecule type" value="Genomic_DNA"/>
</dbReference>
<accession>A0A8T7MA12</accession>
<name>A0A8T7MA12_9CHLR</name>
<protein>
    <submittedName>
        <fullName evidence="2">Uncharacterized protein</fullName>
    </submittedName>
</protein>
<evidence type="ECO:0000313" key="3">
    <source>
        <dbReference type="EMBL" id="WJW68697.1"/>
    </source>
</evidence>
<feature type="chain" id="PRO_5035812629" evidence="1">
    <location>
        <begin position="20"/>
        <end position="276"/>
    </location>
</feature>
<reference evidence="3" key="2">
    <citation type="journal article" date="2024" name="Nature">
        <title>Anoxygenic phototroph of the Chloroflexota uses a type I reaction centre.</title>
        <authorList>
            <person name="Tsuji J.M."/>
            <person name="Shaw N.A."/>
            <person name="Nagashima S."/>
            <person name="Venkiteswaran J.J."/>
            <person name="Schiff S.L."/>
            <person name="Watanabe T."/>
            <person name="Fukui M."/>
            <person name="Hanada S."/>
            <person name="Tank M."/>
            <person name="Neufeld J.D."/>
        </authorList>
    </citation>
    <scope>NUCLEOTIDE SEQUENCE</scope>
    <source>
        <strain evidence="3">L227-S17</strain>
    </source>
</reference>
<feature type="signal peptide" evidence="1">
    <location>
        <begin position="1"/>
        <end position="19"/>
    </location>
</feature>
<gene>
    <name evidence="2" type="ORF">HXX08_23125</name>
    <name evidence="3" type="ORF">OZ401_004313</name>
</gene>
<organism evidence="2 4">
    <name type="scientific">Candidatus Chlorohelix allophototropha</name>
    <dbReference type="NCBI Taxonomy" id="3003348"/>
    <lineage>
        <taxon>Bacteria</taxon>
        <taxon>Bacillati</taxon>
        <taxon>Chloroflexota</taxon>
        <taxon>Chloroflexia</taxon>
        <taxon>Candidatus Chloroheliales</taxon>
        <taxon>Candidatus Chloroheliaceae</taxon>
        <taxon>Candidatus Chlorohelix</taxon>
    </lineage>
</organism>
<evidence type="ECO:0000313" key="4">
    <source>
        <dbReference type="Proteomes" id="UP000521676"/>
    </source>
</evidence>
<dbReference type="Proteomes" id="UP000521676">
    <property type="component" value="Unassembled WGS sequence"/>
</dbReference>